<keyword evidence="1" id="KW-0472">Membrane</keyword>
<comment type="caution">
    <text evidence="2">The sequence shown here is derived from an EMBL/GenBank/DDBJ whole genome shotgun (WGS) entry which is preliminary data.</text>
</comment>
<evidence type="ECO:0000256" key="1">
    <source>
        <dbReference type="SAM" id="Phobius"/>
    </source>
</evidence>
<dbReference type="AlphaFoldDB" id="A0A117R9Y3"/>
<keyword evidence="1" id="KW-1133">Transmembrane helix</keyword>
<organism evidence="2 3">
    <name type="scientific">Streptomyces griseoruber</name>
    <dbReference type="NCBI Taxonomy" id="1943"/>
    <lineage>
        <taxon>Bacteria</taxon>
        <taxon>Bacillati</taxon>
        <taxon>Actinomycetota</taxon>
        <taxon>Actinomycetes</taxon>
        <taxon>Kitasatosporales</taxon>
        <taxon>Streptomycetaceae</taxon>
        <taxon>Streptomyces</taxon>
    </lineage>
</organism>
<dbReference type="RefSeq" id="WP_055633082.1">
    <property type="nucleotide sequence ID" value="NZ_JBIRTR010000014.1"/>
</dbReference>
<keyword evidence="3" id="KW-1185">Reference proteome</keyword>
<dbReference type="STRING" id="1943.AQJ64_29590"/>
<proteinExistence type="predicted"/>
<keyword evidence="1" id="KW-0812">Transmembrane</keyword>
<feature type="transmembrane region" description="Helical" evidence="1">
    <location>
        <begin position="88"/>
        <end position="110"/>
    </location>
</feature>
<reference evidence="2 3" key="1">
    <citation type="submission" date="2015-10" db="EMBL/GenBank/DDBJ databases">
        <title>Draft genome sequence of Streptomyces griseoruber DSM 40281, type strain for the species Streptomyces griseoruber.</title>
        <authorList>
            <person name="Ruckert C."/>
            <person name="Winkler A."/>
            <person name="Kalinowski J."/>
            <person name="Kampfer P."/>
            <person name="Glaeser S."/>
        </authorList>
    </citation>
    <scope>NUCLEOTIDE SEQUENCE [LARGE SCALE GENOMIC DNA]</scope>
    <source>
        <strain evidence="2 3">DSM 40281</strain>
    </source>
</reference>
<protein>
    <submittedName>
        <fullName evidence="2">Uncharacterized protein</fullName>
    </submittedName>
</protein>
<evidence type="ECO:0000313" key="3">
    <source>
        <dbReference type="Proteomes" id="UP000052982"/>
    </source>
</evidence>
<sequence>MSGDHIRQYGSGNLGKVVHSGSGDIVTGGKYTAAGPDAHAAALDTLLTELQALRHHLDAGRRAEVDAAVREIGTHPSGEGLRRVLERIAGIAAVLGTVGTPVVTAVMALMGSS</sequence>
<gene>
    <name evidence="2" type="ORF">AQJ64_29590</name>
</gene>
<dbReference type="EMBL" id="LMWW01000049">
    <property type="protein sequence ID" value="KUN79228.1"/>
    <property type="molecule type" value="Genomic_DNA"/>
</dbReference>
<accession>A0A117R9Y3</accession>
<name>A0A117R9Y3_9ACTN</name>
<dbReference type="Proteomes" id="UP000052982">
    <property type="component" value="Unassembled WGS sequence"/>
</dbReference>
<dbReference type="OrthoDB" id="4241062at2"/>
<evidence type="ECO:0000313" key="2">
    <source>
        <dbReference type="EMBL" id="KUN79228.1"/>
    </source>
</evidence>